<dbReference type="HAMAP" id="MF_01805">
    <property type="entry name" value="ScpA"/>
    <property type="match status" value="1"/>
</dbReference>
<comment type="similarity">
    <text evidence="3">Belongs to the ScpA family.</text>
</comment>
<dbReference type="OrthoDB" id="9811016at2"/>
<reference evidence="4 5" key="1">
    <citation type="submission" date="2019-02" db="EMBL/GenBank/DDBJ databases">
        <title>Genomic Encyclopedia of Type Strains, Phase IV (KMG-IV): sequencing the most valuable type-strain genomes for metagenomic binning, comparative biology and taxonomic classification.</title>
        <authorList>
            <person name="Goeker M."/>
        </authorList>
    </citation>
    <scope>NUCLEOTIDE SEQUENCE [LARGE SCALE GENOMIC DNA]</scope>
    <source>
        <strain evidence="4 5">DSM 29486</strain>
    </source>
</reference>
<gene>
    <name evidence="3" type="primary">scpA</name>
    <name evidence="4" type="ORF">EV209_1459</name>
</gene>
<dbReference type="InterPro" id="IPR003768">
    <property type="entry name" value="ScpA"/>
</dbReference>
<dbReference type="Gene3D" id="1.10.10.580">
    <property type="entry name" value="Structural maintenance of chromosome 1. Chain E"/>
    <property type="match status" value="1"/>
</dbReference>
<dbReference type="InterPro" id="IPR023093">
    <property type="entry name" value="ScpA-like_C"/>
</dbReference>
<evidence type="ECO:0000256" key="2">
    <source>
        <dbReference type="ARBA" id="ARBA00044777"/>
    </source>
</evidence>
<dbReference type="GO" id="GO:0051301">
    <property type="term" value="P:cell division"/>
    <property type="evidence" value="ECO:0007669"/>
    <property type="project" value="UniProtKB-KW"/>
</dbReference>
<dbReference type="PANTHER" id="PTHR33969:SF2">
    <property type="entry name" value="SEGREGATION AND CONDENSATION PROTEIN A"/>
    <property type="match status" value="1"/>
</dbReference>
<keyword evidence="5" id="KW-1185">Reference proteome</keyword>
<keyword evidence="3" id="KW-0963">Cytoplasm</keyword>
<evidence type="ECO:0000256" key="3">
    <source>
        <dbReference type="HAMAP-Rule" id="MF_01805"/>
    </source>
</evidence>
<proteinExistence type="inferred from homology"/>
<accession>A0A4Q7PPE3</accession>
<organism evidence="4 5">
    <name type="scientific">Cuneatibacter caecimuris</name>
    <dbReference type="NCBI Taxonomy" id="1796618"/>
    <lineage>
        <taxon>Bacteria</taxon>
        <taxon>Bacillati</taxon>
        <taxon>Bacillota</taxon>
        <taxon>Clostridia</taxon>
        <taxon>Lachnospirales</taxon>
        <taxon>Lachnospiraceae</taxon>
        <taxon>Cuneatibacter</taxon>
    </lineage>
</organism>
<dbReference type="GO" id="GO:0007059">
    <property type="term" value="P:chromosome segregation"/>
    <property type="evidence" value="ECO:0007669"/>
    <property type="project" value="UniProtKB-UniRule"/>
</dbReference>
<evidence type="ECO:0000256" key="1">
    <source>
        <dbReference type="ARBA" id="ARBA00022829"/>
    </source>
</evidence>
<dbReference type="GO" id="GO:0005737">
    <property type="term" value="C:cytoplasm"/>
    <property type="evidence" value="ECO:0007669"/>
    <property type="project" value="UniProtKB-SubCell"/>
</dbReference>
<sequence length="262" mass="30611">MGISVKLEMFEGPLDLLLHLIDKNKIDIYDIPIVEITAQYMEYVNAMDHQDLDVISEFLVMAATLLDIKSRMLLPPDEDEEGEEIDPREELVERLLEYKMYKAMAQELKDRLTDAGQHLYKPPTVPPEVAKYEEPVDLNRLLDGLTLRKLEDIFRQVMQRREDKIDPIRSSFGNIRKDPVRLSDKLLHVIDYAQKSPRFSFRSLLEQSREKPEVVVTFLAVLELIKIGKLSVAQEKIFADILLEWNPDNTIELRKEDLEQYD</sequence>
<comment type="caution">
    <text evidence="4">The sequence shown here is derived from an EMBL/GenBank/DDBJ whole genome shotgun (WGS) entry which is preliminary data.</text>
</comment>
<dbReference type="Pfam" id="PF02616">
    <property type="entry name" value="SMC_ScpA"/>
    <property type="match status" value="1"/>
</dbReference>
<evidence type="ECO:0000313" key="5">
    <source>
        <dbReference type="Proteomes" id="UP000292927"/>
    </source>
</evidence>
<keyword evidence="1 3" id="KW-0159">Chromosome partition</keyword>
<comment type="function">
    <text evidence="3">Participates in chromosomal partition during cell division. May act via the formation of a condensin-like complex containing Smc and ScpB that pull DNA away from mid-cell into both cell halves.</text>
</comment>
<dbReference type="GO" id="GO:0006260">
    <property type="term" value="P:DNA replication"/>
    <property type="evidence" value="ECO:0007669"/>
    <property type="project" value="UniProtKB-UniRule"/>
</dbReference>
<dbReference type="EMBL" id="SGXF01000002">
    <property type="protein sequence ID" value="RZT01022.1"/>
    <property type="molecule type" value="Genomic_DNA"/>
</dbReference>
<dbReference type="RefSeq" id="WP_130434544.1">
    <property type="nucleotide sequence ID" value="NZ_SGXF01000002.1"/>
</dbReference>
<keyword evidence="3" id="KW-0132">Cell division</keyword>
<name>A0A4Q7PPE3_9FIRM</name>
<protein>
    <recommendedName>
        <fullName evidence="2 3">Segregation and condensation protein A</fullName>
    </recommendedName>
</protein>
<comment type="subcellular location">
    <subcellularLocation>
        <location evidence="3">Cytoplasm</location>
    </subcellularLocation>
    <text evidence="3">Associated with two foci at the outer edges of the nucleoid region in young cells, and at four foci within both cell halves in older cells.</text>
</comment>
<evidence type="ECO:0000313" key="4">
    <source>
        <dbReference type="EMBL" id="RZT01022.1"/>
    </source>
</evidence>
<dbReference type="Proteomes" id="UP000292927">
    <property type="component" value="Unassembled WGS sequence"/>
</dbReference>
<keyword evidence="3" id="KW-0131">Cell cycle</keyword>
<dbReference type="Gene3D" id="6.10.250.2410">
    <property type="match status" value="1"/>
</dbReference>
<dbReference type="PANTHER" id="PTHR33969">
    <property type="entry name" value="SEGREGATION AND CONDENSATION PROTEIN A"/>
    <property type="match status" value="1"/>
</dbReference>
<dbReference type="AlphaFoldDB" id="A0A4Q7PPE3"/>
<comment type="subunit">
    <text evidence="3">Component of a cohesin-like complex composed of ScpA, ScpB and the Smc homodimer, in which ScpA and ScpB bind to the head domain of Smc. The presence of the three proteins is required for the association of the complex with DNA.</text>
</comment>